<protein>
    <submittedName>
        <fullName evidence="1">Uncharacterized protein</fullName>
    </submittedName>
</protein>
<evidence type="ECO:0000313" key="1">
    <source>
        <dbReference type="EMBL" id="CAA9891133.1"/>
    </source>
</evidence>
<comment type="caution">
    <text evidence="1">The sequence shown here is derived from an EMBL/GenBank/DDBJ whole genome shotgun (WGS) entry which is preliminary data.</text>
</comment>
<proteinExistence type="predicted"/>
<dbReference type="EMBL" id="CADCXN010000064">
    <property type="protein sequence ID" value="CAA9891133.1"/>
    <property type="molecule type" value="Genomic_DNA"/>
</dbReference>
<reference evidence="1 2" key="1">
    <citation type="submission" date="2020-02" db="EMBL/GenBank/DDBJ databases">
        <authorList>
            <person name="Hogendoorn C."/>
        </authorList>
    </citation>
    <scope>NUCLEOTIDE SEQUENCE [LARGE SCALE GENOMIC DNA]</scope>
    <source>
        <strain evidence="1">METHB21</strain>
    </source>
</reference>
<keyword evidence="2" id="KW-1185">Reference proteome</keyword>
<gene>
    <name evidence="1" type="ORF">METHB2_350012</name>
</gene>
<name>A0A8S0Y6E0_9GAMM</name>
<organism evidence="1 2">
    <name type="scientific">Candidatus Methylobacter favarea</name>
    <dbReference type="NCBI Taxonomy" id="2707345"/>
    <lineage>
        <taxon>Bacteria</taxon>
        <taxon>Pseudomonadati</taxon>
        <taxon>Pseudomonadota</taxon>
        <taxon>Gammaproteobacteria</taxon>
        <taxon>Methylococcales</taxon>
        <taxon>Methylococcaceae</taxon>
        <taxon>Methylobacter</taxon>
    </lineage>
</organism>
<accession>A0A8S0Y6E0</accession>
<sequence>MAAIPIAVMNLAMTMEIKITTTLMMTMTPGKDATKKVVHGKEMTIAVITAVNGSIKRV</sequence>
<evidence type="ECO:0000313" key="2">
    <source>
        <dbReference type="Proteomes" id="UP000494216"/>
    </source>
</evidence>
<dbReference type="AlphaFoldDB" id="A0A8S0Y6E0"/>
<dbReference type="Proteomes" id="UP000494216">
    <property type="component" value="Unassembled WGS sequence"/>
</dbReference>